<name>A0AA38RK64_9PEZI</name>
<evidence type="ECO:0000256" key="4">
    <source>
        <dbReference type="SAM" id="MobiDB-lite"/>
    </source>
</evidence>
<keyword evidence="1" id="KW-0540">Nuclease</keyword>
<evidence type="ECO:0000256" key="3">
    <source>
        <dbReference type="ARBA" id="ARBA00022839"/>
    </source>
</evidence>
<accession>A0AA38RK64</accession>
<dbReference type="GO" id="GO:0003684">
    <property type="term" value="F:damaged DNA binding"/>
    <property type="evidence" value="ECO:0007669"/>
    <property type="project" value="TreeGrafter"/>
</dbReference>
<dbReference type="EMBL" id="JANBVO010000006">
    <property type="protein sequence ID" value="KAJ9151241.1"/>
    <property type="molecule type" value="Genomic_DNA"/>
</dbReference>
<dbReference type="Gene3D" id="3.60.15.10">
    <property type="entry name" value="Ribonuclease Z/Hydroxyacylglutathione hydrolase-like"/>
    <property type="match status" value="1"/>
</dbReference>
<gene>
    <name evidence="5" type="ORF">NKR23_g3203</name>
</gene>
<dbReference type="InterPro" id="IPR036866">
    <property type="entry name" value="RibonucZ/Hydroxyglut_hydro"/>
</dbReference>
<evidence type="ECO:0000313" key="6">
    <source>
        <dbReference type="Proteomes" id="UP001174694"/>
    </source>
</evidence>
<protein>
    <submittedName>
        <fullName evidence="5">Protein artemis</fullName>
    </submittedName>
</protein>
<dbReference type="SUPFAM" id="SSF56281">
    <property type="entry name" value="Metallo-hydrolase/oxidoreductase"/>
    <property type="match status" value="1"/>
</dbReference>
<keyword evidence="6" id="KW-1185">Reference proteome</keyword>
<keyword evidence="2" id="KW-0378">Hydrolase</keyword>
<evidence type="ECO:0000256" key="2">
    <source>
        <dbReference type="ARBA" id="ARBA00022801"/>
    </source>
</evidence>
<sequence>MSTFDGVIAEFPNIRVDFFRRHPNLPPPLSCFLSHIHSDHLAGLETLRSPFVYCSAATREMLLRLERYPCRINYAKGILEARIQTYKHLKSILKPLPLETPTELELEPGEHIQVTLFDANHCPGAVMFLFEGTGKAVLYTGDIRSEPWFVNALTRSPCLAEYISGIKSLDKIYLDTSFVEDVEFQTKADGLRELLRKVSVYPNDTIFHFQAWTFGYEHVWIALAKTLKSKIHVDDYKMRMYQALTAKDSVNKYGSQFHVAPEAPGLVGFMCGNTQHPGCLTQDETVRLHSCEKGNYCATVQTGPVVWIQPIIAHLPDGQDIVEVGVGGGGDDLEREAELDFLAVEEIQMLLQIIIESDSLSEDMKMKARTFLVETANSKRNISLDLDISSFGEQKETEITNAVNSIAKKSQLGRGRTNMHGVPQLGPLPKKITFPYSRHSSYPELCLLLDALKPKDIWPCTVSPAEWLRKGTSISLLFGEYCSGDVFDHDCQMAALAEQVRPPTPEEHDTQGQASSPADDIPQMARNTKTVVSPERETQNMQIIDLALGPDDSIESNGFVQPPTHPLRKRDFEQYNNSQDMDDLDNRQEEHLRDLQDSQASSISNQALEIRRHAFHTMIENARNAGWQPLSLLSTTDNHSHGEVELGES</sequence>
<dbReference type="PANTHER" id="PTHR23240:SF8">
    <property type="entry name" value="PROTEIN ARTEMIS"/>
    <property type="match status" value="1"/>
</dbReference>
<comment type="caution">
    <text evidence="5">The sequence shown here is derived from an EMBL/GenBank/DDBJ whole genome shotgun (WGS) entry which is preliminary data.</text>
</comment>
<dbReference type="AlphaFoldDB" id="A0AA38RK64"/>
<dbReference type="GO" id="GO:0035312">
    <property type="term" value="F:5'-3' DNA exonuclease activity"/>
    <property type="evidence" value="ECO:0007669"/>
    <property type="project" value="TreeGrafter"/>
</dbReference>
<dbReference type="Proteomes" id="UP001174694">
    <property type="component" value="Unassembled WGS sequence"/>
</dbReference>
<evidence type="ECO:0000256" key="1">
    <source>
        <dbReference type="ARBA" id="ARBA00022722"/>
    </source>
</evidence>
<dbReference type="Pfam" id="PF23023">
    <property type="entry name" value="Anti-Pycsar_Apyc1"/>
    <property type="match status" value="1"/>
</dbReference>
<dbReference type="GO" id="GO:0006303">
    <property type="term" value="P:double-strand break repair via nonhomologous end joining"/>
    <property type="evidence" value="ECO:0007669"/>
    <property type="project" value="TreeGrafter"/>
</dbReference>
<evidence type="ECO:0000313" key="5">
    <source>
        <dbReference type="EMBL" id="KAJ9151241.1"/>
    </source>
</evidence>
<dbReference type="GO" id="GO:0000723">
    <property type="term" value="P:telomere maintenance"/>
    <property type="evidence" value="ECO:0007669"/>
    <property type="project" value="TreeGrafter"/>
</dbReference>
<organism evidence="5 6">
    <name type="scientific">Pleurostoma richardsiae</name>
    <dbReference type="NCBI Taxonomy" id="41990"/>
    <lineage>
        <taxon>Eukaryota</taxon>
        <taxon>Fungi</taxon>
        <taxon>Dikarya</taxon>
        <taxon>Ascomycota</taxon>
        <taxon>Pezizomycotina</taxon>
        <taxon>Sordariomycetes</taxon>
        <taxon>Sordariomycetidae</taxon>
        <taxon>Calosphaeriales</taxon>
        <taxon>Pleurostomataceae</taxon>
        <taxon>Pleurostoma</taxon>
    </lineage>
</organism>
<feature type="region of interest" description="Disordered" evidence="4">
    <location>
        <begin position="551"/>
        <end position="571"/>
    </location>
</feature>
<keyword evidence="3" id="KW-0269">Exonuclease</keyword>
<dbReference type="GO" id="GO:0036297">
    <property type="term" value="P:interstrand cross-link repair"/>
    <property type="evidence" value="ECO:0007669"/>
    <property type="project" value="TreeGrafter"/>
</dbReference>
<dbReference type="PANTHER" id="PTHR23240">
    <property type="entry name" value="DNA CROSS-LINK REPAIR PROTEIN PSO2/SNM1-RELATED"/>
    <property type="match status" value="1"/>
</dbReference>
<reference evidence="5" key="1">
    <citation type="submission" date="2022-07" db="EMBL/GenBank/DDBJ databases">
        <title>Fungi with potential for degradation of polypropylene.</title>
        <authorList>
            <person name="Gostincar C."/>
        </authorList>
    </citation>
    <scope>NUCLEOTIDE SEQUENCE</scope>
    <source>
        <strain evidence="5">EXF-13308</strain>
    </source>
</reference>
<feature type="region of interest" description="Disordered" evidence="4">
    <location>
        <begin position="500"/>
        <end position="538"/>
    </location>
</feature>
<proteinExistence type="predicted"/>